<keyword evidence="2 7" id="KW-0812">Transmembrane</keyword>
<feature type="signal peptide" evidence="8">
    <location>
        <begin position="1"/>
        <end position="29"/>
    </location>
</feature>
<keyword evidence="5 7" id="KW-0472">Membrane</keyword>
<proteinExistence type="predicted"/>
<dbReference type="OrthoDB" id="5985073at2759"/>
<evidence type="ECO:0000313" key="11">
    <source>
        <dbReference type="Proteomes" id="UP000178912"/>
    </source>
</evidence>
<accession>A0A1E1KJX8</accession>
<dbReference type="AlphaFoldDB" id="A0A1E1KJX8"/>
<keyword evidence="4 7" id="KW-1133">Transmembrane helix</keyword>
<reference evidence="11" key="1">
    <citation type="submission" date="2016-03" db="EMBL/GenBank/DDBJ databases">
        <authorList>
            <person name="Guldener U."/>
        </authorList>
    </citation>
    <scope>NUCLEOTIDE SEQUENCE [LARGE SCALE GENOMIC DNA]</scope>
    <source>
        <strain evidence="11">04CH-RAC-A.6.1</strain>
    </source>
</reference>
<feature type="domain" description="WSC" evidence="9">
    <location>
        <begin position="52"/>
        <end position="152"/>
    </location>
</feature>
<protein>
    <submittedName>
        <fullName evidence="10">Related to beta-1,3 exoglucanase</fullName>
    </submittedName>
</protein>
<dbReference type="GO" id="GO:0005886">
    <property type="term" value="C:plasma membrane"/>
    <property type="evidence" value="ECO:0007669"/>
    <property type="project" value="TreeGrafter"/>
</dbReference>
<name>A0A1E1KJX8_9HELO</name>
<evidence type="ECO:0000256" key="5">
    <source>
        <dbReference type="ARBA" id="ARBA00023136"/>
    </source>
</evidence>
<evidence type="ECO:0000256" key="7">
    <source>
        <dbReference type="SAM" id="Phobius"/>
    </source>
</evidence>
<comment type="subcellular location">
    <subcellularLocation>
        <location evidence="1">Membrane</location>
        <topology evidence="1">Single-pass membrane protein</topology>
    </subcellularLocation>
</comment>
<evidence type="ECO:0000313" key="10">
    <source>
        <dbReference type="EMBL" id="CZS98338.1"/>
    </source>
</evidence>
<sequence length="186" mass="19430">MLSYAAPSQRVFLLSILLLFSSTPTLTNAQSASQTITSGTSINAKIFPGDKNYAYAGCYSETTQNNGTNNLRALTAGKTESLETMTVQTCLDYCKKDNYEFAGLEYTKECWCAHSLSSAAQKVDDGACDLACTGNTTQVCGGALKLSVYTATKASKKGAAGKVGQVAPVGSILALGIAMGFLLCLA</sequence>
<evidence type="ECO:0000256" key="1">
    <source>
        <dbReference type="ARBA" id="ARBA00004167"/>
    </source>
</evidence>
<organism evidence="10 11">
    <name type="scientific">Rhynchosporium agropyri</name>
    <dbReference type="NCBI Taxonomy" id="914238"/>
    <lineage>
        <taxon>Eukaryota</taxon>
        <taxon>Fungi</taxon>
        <taxon>Dikarya</taxon>
        <taxon>Ascomycota</taxon>
        <taxon>Pezizomycotina</taxon>
        <taxon>Leotiomycetes</taxon>
        <taxon>Helotiales</taxon>
        <taxon>Ploettnerulaceae</taxon>
        <taxon>Rhynchosporium</taxon>
    </lineage>
</organism>
<dbReference type="EMBL" id="FJUX01000036">
    <property type="protein sequence ID" value="CZS98338.1"/>
    <property type="molecule type" value="Genomic_DNA"/>
</dbReference>
<evidence type="ECO:0000256" key="3">
    <source>
        <dbReference type="ARBA" id="ARBA00022729"/>
    </source>
</evidence>
<dbReference type="SMART" id="SM00321">
    <property type="entry name" value="WSC"/>
    <property type="match status" value="1"/>
</dbReference>
<keyword evidence="3 8" id="KW-0732">Signal</keyword>
<dbReference type="InterPro" id="IPR002889">
    <property type="entry name" value="WSC_carb-bd"/>
</dbReference>
<keyword evidence="6" id="KW-0325">Glycoprotein</keyword>
<dbReference type="PANTHER" id="PTHR24269">
    <property type="entry name" value="KREMEN PROTEIN"/>
    <property type="match status" value="1"/>
</dbReference>
<evidence type="ECO:0000256" key="8">
    <source>
        <dbReference type="SAM" id="SignalP"/>
    </source>
</evidence>
<evidence type="ECO:0000256" key="2">
    <source>
        <dbReference type="ARBA" id="ARBA00022692"/>
    </source>
</evidence>
<dbReference type="Pfam" id="PF01822">
    <property type="entry name" value="WSC"/>
    <property type="match status" value="1"/>
</dbReference>
<evidence type="ECO:0000256" key="6">
    <source>
        <dbReference type="ARBA" id="ARBA00023180"/>
    </source>
</evidence>
<dbReference type="PANTHER" id="PTHR24269:SF16">
    <property type="entry name" value="PROTEIN SLG1"/>
    <property type="match status" value="1"/>
</dbReference>
<gene>
    <name evidence="10" type="ORF">RAG0_07113</name>
</gene>
<keyword evidence="11" id="KW-1185">Reference proteome</keyword>
<evidence type="ECO:0000256" key="4">
    <source>
        <dbReference type="ARBA" id="ARBA00022989"/>
    </source>
</evidence>
<dbReference type="PROSITE" id="PS51212">
    <property type="entry name" value="WSC"/>
    <property type="match status" value="1"/>
</dbReference>
<dbReference type="InterPro" id="IPR051836">
    <property type="entry name" value="Kremen_rcpt"/>
</dbReference>
<dbReference type="Proteomes" id="UP000178912">
    <property type="component" value="Unassembled WGS sequence"/>
</dbReference>
<evidence type="ECO:0000259" key="9">
    <source>
        <dbReference type="PROSITE" id="PS51212"/>
    </source>
</evidence>
<feature type="chain" id="PRO_5009446212" evidence="8">
    <location>
        <begin position="30"/>
        <end position="186"/>
    </location>
</feature>
<feature type="transmembrane region" description="Helical" evidence="7">
    <location>
        <begin position="166"/>
        <end position="185"/>
    </location>
</feature>